<evidence type="ECO:0000313" key="1">
    <source>
        <dbReference type="EMBL" id="PVZ93281.1"/>
    </source>
</evidence>
<proteinExistence type="predicted"/>
<dbReference type="AlphaFoldDB" id="A0A2V1HLJ7"/>
<evidence type="ECO:0000313" key="2">
    <source>
        <dbReference type="Proteomes" id="UP000244893"/>
    </source>
</evidence>
<keyword evidence="2" id="KW-1185">Reference proteome</keyword>
<comment type="caution">
    <text evidence="1">The sequence shown here is derived from an EMBL/GenBank/DDBJ whole genome shotgun (WGS) entry which is preliminary data.</text>
</comment>
<reference evidence="1 2" key="1">
    <citation type="submission" date="2018-05" db="EMBL/GenBank/DDBJ databases">
        <title>Amnibacterium sp. M8JJ-5, whole genome shotgun sequence.</title>
        <authorList>
            <person name="Tuo L."/>
        </authorList>
    </citation>
    <scope>NUCLEOTIDE SEQUENCE [LARGE SCALE GENOMIC DNA]</scope>
    <source>
        <strain evidence="1 2">M8JJ-5</strain>
    </source>
</reference>
<dbReference type="EMBL" id="QEOP01000005">
    <property type="protein sequence ID" value="PVZ93281.1"/>
    <property type="molecule type" value="Genomic_DNA"/>
</dbReference>
<protein>
    <submittedName>
        <fullName evidence="1">Uncharacterized protein</fullName>
    </submittedName>
</protein>
<organism evidence="1 2">
    <name type="scientific">Amnibacterium flavum</name>
    <dbReference type="NCBI Taxonomy" id="2173173"/>
    <lineage>
        <taxon>Bacteria</taxon>
        <taxon>Bacillati</taxon>
        <taxon>Actinomycetota</taxon>
        <taxon>Actinomycetes</taxon>
        <taxon>Micrococcales</taxon>
        <taxon>Microbacteriaceae</taxon>
        <taxon>Amnibacterium</taxon>
    </lineage>
</organism>
<gene>
    <name evidence="1" type="ORF">DDQ50_16410</name>
</gene>
<name>A0A2V1HLJ7_9MICO</name>
<accession>A0A2V1HLJ7</accession>
<dbReference type="Proteomes" id="UP000244893">
    <property type="component" value="Unassembled WGS sequence"/>
</dbReference>
<sequence>MLSRMHTHEQYCRMAAQFGRARRPDNVPTVLLQGRVAPDARERVAQAAEESGVSVSYYLERLIRDLVMEHGALPLVDKPVPQREELPIPAA</sequence>